<dbReference type="PROSITE" id="PS50111">
    <property type="entry name" value="CHEMOTAXIS_TRANSDUC_2"/>
    <property type="match status" value="1"/>
</dbReference>
<reference evidence="15 16" key="2">
    <citation type="journal article" date="2012" name="BMC Genomics">
        <title>Comparative genomic analysis of Geobacter sulfurreducens KN400, a strain with enhanced capacity for extracellular electron transfer and electricity production.</title>
        <authorList>
            <person name="Butler J.E."/>
            <person name="Young N.D."/>
            <person name="Aklujkar M."/>
            <person name="Lovley D.R."/>
        </authorList>
    </citation>
    <scope>NUCLEOTIDE SEQUENCE [LARGE SCALE GENOMIC DNA]</scope>
    <source>
        <strain evidence="16">ATCC 51573 / DSM 12127 / PCA</strain>
    </source>
</reference>
<dbReference type="PANTHER" id="PTHR43531:SF11">
    <property type="entry name" value="METHYL-ACCEPTING CHEMOTAXIS PROTEIN 3"/>
    <property type="match status" value="1"/>
</dbReference>
<dbReference type="InterPro" id="IPR003122">
    <property type="entry name" value="Tar_rcpt_lig-bd"/>
</dbReference>
<keyword evidence="5" id="KW-0997">Cell inner membrane</keyword>
<evidence type="ECO:0000256" key="9">
    <source>
        <dbReference type="ARBA" id="ARBA00023224"/>
    </source>
</evidence>
<keyword evidence="3" id="KW-0488">Methylation</keyword>
<evidence type="ECO:0000256" key="8">
    <source>
        <dbReference type="ARBA" id="ARBA00023136"/>
    </source>
</evidence>
<evidence type="ECO:0000256" key="11">
    <source>
        <dbReference type="PROSITE-ProRule" id="PRU00284"/>
    </source>
</evidence>
<dbReference type="STRING" id="243231.GSU1141"/>
<keyword evidence="8 12" id="KW-0472">Membrane</keyword>
<dbReference type="PRINTS" id="PR00260">
    <property type="entry name" value="CHEMTRNSDUCR"/>
</dbReference>
<dbReference type="PANTHER" id="PTHR43531">
    <property type="entry name" value="PROTEIN ICFG"/>
    <property type="match status" value="1"/>
</dbReference>
<comment type="subcellular location">
    <subcellularLocation>
        <location evidence="1">Cell inner membrane</location>
        <topology evidence="1">Multi-pass membrane protein</topology>
    </subcellularLocation>
</comment>
<dbReference type="GO" id="GO:0005886">
    <property type="term" value="C:plasma membrane"/>
    <property type="evidence" value="ECO:0000318"/>
    <property type="project" value="GO_Central"/>
</dbReference>
<sequence>MPRVLSLWQRYLDLSVNAKLMLYVACFTVWLILVGAAGLWGMGVLSTGINRDGLALRRVLLVSGLKNDLLYLRHDLDRYFLENGNAASRAIHDAEQRLKTIAGGIEALERHEPDAEQRRLLGVFAQEFALYREAVVRLIDLQKRALETGDVTVRSAAASYAREDILPLFFGASDAVTDLVEFDRQQALQTVDANGLQYARLSRVLPALIVAAVTLGLFFGIVIARSITKPLARILAAVESLATGNLNVDAPVGARDDLGRLAVGINAMVGRFRDVVTSICRDSEAVAGAASQLSGTACQLSEAATEQAAAAEDASSSMEQISSAIRANVQNAQTTADVANRSSIDAAAGGETVTETVALMKEISRKIMVIEEIARQTNLLALNAAIEAARAGDHGKGFAVVAGEVRKLAERSQSAAAEIGRLSVTSVEVAERAGTLFGAIIPDIRQTAELVQGISSACHEQETGVGQINRAIRQLDAVIQQNASASEQMASTAQELSSQADMLLDAVSFFRLGETNRYQESRSELSGIS</sequence>
<dbReference type="EMBL" id="AE017180">
    <property type="protein sequence ID" value="AAR34517.1"/>
    <property type="molecule type" value="Genomic_DNA"/>
</dbReference>
<dbReference type="InParanoid" id="Q74E23"/>
<dbReference type="SMART" id="SM00304">
    <property type="entry name" value="HAMP"/>
    <property type="match status" value="1"/>
</dbReference>
<dbReference type="PATRIC" id="fig|243231.5.peg.1137"/>
<evidence type="ECO:0000256" key="4">
    <source>
        <dbReference type="ARBA" id="ARBA00022500"/>
    </source>
</evidence>
<evidence type="ECO:0000259" key="13">
    <source>
        <dbReference type="PROSITE" id="PS50111"/>
    </source>
</evidence>
<dbReference type="CDD" id="cd06225">
    <property type="entry name" value="HAMP"/>
    <property type="match status" value="1"/>
</dbReference>
<dbReference type="KEGG" id="gsu:GSU1141"/>
<evidence type="ECO:0000256" key="1">
    <source>
        <dbReference type="ARBA" id="ARBA00004429"/>
    </source>
</evidence>
<dbReference type="AlphaFoldDB" id="Q74E23"/>
<keyword evidence="16" id="KW-1185">Reference proteome</keyword>
<dbReference type="RefSeq" id="WP_010941802.1">
    <property type="nucleotide sequence ID" value="NC_002939.5"/>
</dbReference>
<evidence type="ECO:0000256" key="3">
    <source>
        <dbReference type="ARBA" id="ARBA00022481"/>
    </source>
</evidence>
<evidence type="ECO:0000256" key="6">
    <source>
        <dbReference type="ARBA" id="ARBA00022692"/>
    </source>
</evidence>
<feature type="transmembrane region" description="Helical" evidence="12">
    <location>
        <begin position="204"/>
        <end position="224"/>
    </location>
</feature>
<dbReference type="OrthoDB" id="9791237at2"/>
<evidence type="ECO:0000256" key="5">
    <source>
        <dbReference type="ARBA" id="ARBA00022519"/>
    </source>
</evidence>
<protein>
    <submittedName>
        <fullName evidence="15">Methyl-accepting chemotaxis sensory transducer, class 34H</fullName>
    </submittedName>
</protein>
<keyword evidence="2" id="KW-1003">Cell membrane</keyword>
<dbReference type="Pfam" id="PF00015">
    <property type="entry name" value="MCPsignal"/>
    <property type="match status" value="1"/>
</dbReference>
<proteinExistence type="inferred from homology"/>
<dbReference type="Proteomes" id="UP000000577">
    <property type="component" value="Chromosome"/>
</dbReference>
<dbReference type="Gene3D" id="1.10.287.950">
    <property type="entry name" value="Methyl-accepting chemotaxis protein"/>
    <property type="match status" value="1"/>
</dbReference>
<evidence type="ECO:0000313" key="16">
    <source>
        <dbReference type="Proteomes" id="UP000000577"/>
    </source>
</evidence>
<dbReference type="GO" id="GO:0004888">
    <property type="term" value="F:transmembrane signaling receptor activity"/>
    <property type="evidence" value="ECO:0000318"/>
    <property type="project" value="GO_Central"/>
</dbReference>
<feature type="domain" description="HAMP" evidence="14">
    <location>
        <begin position="225"/>
        <end position="277"/>
    </location>
</feature>
<evidence type="ECO:0000256" key="12">
    <source>
        <dbReference type="SAM" id="Phobius"/>
    </source>
</evidence>
<evidence type="ECO:0000256" key="10">
    <source>
        <dbReference type="ARBA" id="ARBA00029447"/>
    </source>
</evidence>
<organism evidence="15 16">
    <name type="scientific">Geobacter sulfurreducens (strain ATCC 51573 / DSM 12127 / PCA)</name>
    <dbReference type="NCBI Taxonomy" id="243231"/>
    <lineage>
        <taxon>Bacteria</taxon>
        <taxon>Pseudomonadati</taxon>
        <taxon>Thermodesulfobacteriota</taxon>
        <taxon>Desulfuromonadia</taxon>
        <taxon>Geobacterales</taxon>
        <taxon>Geobacteraceae</taxon>
        <taxon>Geobacter</taxon>
    </lineage>
</organism>
<dbReference type="PROSITE" id="PS50885">
    <property type="entry name" value="HAMP"/>
    <property type="match status" value="1"/>
</dbReference>
<dbReference type="Pfam" id="PF02203">
    <property type="entry name" value="TarH"/>
    <property type="match status" value="1"/>
</dbReference>
<evidence type="ECO:0000313" key="15">
    <source>
        <dbReference type="EMBL" id="AAR34517.1"/>
    </source>
</evidence>
<evidence type="ECO:0000256" key="2">
    <source>
        <dbReference type="ARBA" id="ARBA00022475"/>
    </source>
</evidence>
<dbReference type="FunFam" id="1.10.287.950:FF:000001">
    <property type="entry name" value="Methyl-accepting chemotaxis sensory transducer"/>
    <property type="match status" value="1"/>
</dbReference>
<dbReference type="SMR" id="Q74E23"/>
<dbReference type="GO" id="GO:0006935">
    <property type="term" value="P:chemotaxis"/>
    <property type="evidence" value="ECO:0000318"/>
    <property type="project" value="GO_Central"/>
</dbReference>
<dbReference type="eggNOG" id="COG0840">
    <property type="taxonomic scope" value="Bacteria"/>
</dbReference>
<dbReference type="SUPFAM" id="SSF58104">
    <property type="entry name" value="Methyl-accepting chemotaxis protein (MCP) signaling domain"/>
    <property type="match status" value="1"/>
</dbReference>
<keyword evidence="4" id="KW-0145">Chemotaxis</keyword>
<keyword evidence="7 12" id="KW-1133">Transmembrane helix</keyword>
<dbReference type="InterPro" id="IPR004089">
    <property type="entry name" value="MCPsignal_dom"/>
</dbReference>
<reference evidence="15 16" key="1">
    <citation type="journal article" date="2003" name="Science">
        <title>Genome of Geobacter sulfurreducens: metal reduction in subsurface environments.</title>
        <authorList>
            <person name="Methe B.A."/>
            <person name="Nelson K.E."/>
            <person name="Eisen J.A."/>
            <person name="Paulsen I.T."/>
            <person name="Nelson W."/>
            <person name="Heidelberg J.F."/>
            <person name="Wu D."/>
            <person name="Wu M."/>
            <person name="Ward N."/>
            <person name="Beanan M.J."/>
            <person name="Dodson R.J."/>
            <person name="Madupu R."/>
            <person name="Brinkac L.M."/>
            <person name="Daugherty S.C."/>
            <person name="DeBoy R.T."/>
            <person name="Durkin A.S."/>
            <person name="Gwinn M."/>
            <person name="Kolonay J.F."/>
            <person name="Sullivan S.A."/>
            <person name="Haft D.H."/>
            <person name="Selengut J."/>
            <person name="Davidsen T.M."/>
            <person name="Zafar N."/>
            <person name="White O."/>
            <person name="Tran B."/>
            <person name="Romero C."/>
            <person name="Forberger H.A."/>
            <person name="Weidman J."/>
            <person name="Khouri H."/>
            <person name="Feldblyum T.V."/>
            <person name="Utterback T.R."/>
            <person name="Van Aken S.E."/>
            <person name="Lovley D.R."/>
            <person name="Fraser C.M."/>
        </authorList>
    </citation>
    <scope>NUCLEOTIDE SEQUENCE [LARGE SCALE GENOMIC DNA]</scope>
    <source>
        <strain evidence="16">ATCC 51573 / DSM 12127 / PCA</strain>
    </source>
</reference>
<dbReference type="SMART" id="SM00283">
    <property type="entry name" value="MA"/>
    <property type="match status" value="1"/>
</dbReference>
<keyword evidence="9 11" id="KW-0807">Transducer</keyword>
<accession>Q74E23</accession>
<dbReference type="InterPro" id="IPR003660">
    <property type="entry name" value="HAMP_dom"/>
</dbReference>
<dbReference type="InterPro" id="IPR004090">
    <property type="entry name" value="Chemotax_Me-accpt_rcpt"/>
</dbReference>
<evidence type="ECO:0000256" key="7">
    <source>
        <dbReference type="ARBA" id="ARBA00022989"/>
    </source>
</evidence>
<dbReference type="InterPro" id="IPR051310">
    <property type="entry name" value="MCP_chemotaxis"/>
</dbReference>
<dbReference type="GO" id="GO:0007165">
    <property type="term" value="P:signal transduction"/>
    <property type="evidence" value="ECO:0007669"/>
    <property type="project" value="UniProtKB-KW"/>
</dbReference>
<gene>
    <name evidence="15" type="primary">mcp34H-10</name>
    <name evidence="15" type="ordered locus">GSU1141</name>
</gene>
<dbReference type="EnsemblBacteria" id="AAR34517">
    <property type="protein sequence ID" value="AAR34517"/>
    <property type="gene ID" value="GSU1141"/>
</dbReference>
<feature type="transmembrane region" description="Helical" evidence="12">
    <location>
        <begin position="20"/>
        <end position="41"/>
    </location>
</feature>
<comment type="similarity">
    <text evidence="10">Belongs to the methyl-accepting chemotaxis (MCP) protein family.</text>
</comment>
<feature type="domain" description="Methyl-accepting transducer" evidence="13">
    <location>
        <begin position="282"/>
        <end position="497"/>
    </location>
</feature>
<name>Q74E23_GEOSL</name>
<keyword evidence="6 12" id="KW-0812">Transmembrane</keyword>
<dbReference type="HOGENOM" id="CLU_000445_107_16_7"/>
<dbReference type="Pfam" id="PF00672">
    <property type="entry name" value="HAMP"/>
    <property type="match status" value="1"/>
</dbReference>
<evidence type="ECO:0000259" key="14">
    <source>
        <dbReference type="PROSITE" id="PS50885"/>
    </source>
</evidence>